<accession>L0K6F6</accession>
<evidence type="ECO:0000256" key="2">
    <source>
        <dbReference type="ARBA" id="ARBA00022692"/>
    </source>
</evidence>
<feature type="transmembrane region" description="Helical" evidence="5">
    <location>
        <begin position="339"/>
        <end position="361"/>
    </location>
</feature>
<dbReference type="InterPro" id="IPR011020">
    <property type="entry name" value="HTTM-like"/>
</dbReference>
<feature type="transmembrane region" description="Helical" evidence="5">
    <location>
        <begin position="225"/>
        <end position="244"/>
    </location>
</feature>
<feature type="transmembrane region" description="Helical" evidence="5">
    <location>
        <begin position="167"/>
        <end position="186"/>
    </location>
</feature>
<evidence type="ECO:0000256" key="5">
    <source>
        <dbReference type="SAM" id="Phobius"/>
    </source>
</evidence>
<evidence type="ECO:0000256" key="1">
    <source>
        <dbReference type="ARBA" id="ARBA00004127"/>
    </source>
</evidence>
<reference evidence="7 8" key="1">
    <citation type="submission" date="2012-11" db="EMBL/GenBank/DDBJ databases">
        <title>FINISHED of Natronococcus occultus SP4, DSM 3396.</title>
        <authorList>
            <consortium name="DOE Joint Genome Institute"/>
            <person name="Eisen J."/>
            <person name="Huntemann M."/>
            <person name="Wei C.-L."/>
            <person name="Han J."/>
            <person name="Detter J.C."/>
            <person name="Han C."/>
            <person name="Tapia R."/>
            <person name="Chen A."/>
            <person name="Kyrpides N."/>
            <person name="Mavromatis K."/>
            <person name="Markowitz V."/>
            <person name="Szeto E."/>
            <person name="Ivanova N."/>
            <person name="Mikhailova N."/>
            <person name="Ovchinnikova G."/>
            <person name="Pagani I."/>
            <person name="Pati A."/>
            <person name="Goodwin L."/>
            <person name="Nordberg H.P."/>
            <person name="Cantor M.N."/>
            <person name="Hua S.X."/>
            <person name="Woyke T."/>
            <person name="Eisen J."/>
            <person name="Klenk H.-P."/>
            <person name="Klenk H.-P."/>
        </authorList>
    </citation>
    <scope>NUCLEOTIDE SEQUENCE [LARGE SCALE GENOMIC DNA]</scope>
    <source>
        <strain evidence="7 8">SP4</strain>
    </source>
</reference>
<sequence length="532" mass="59452">MSSATSSFDALAGRLRRAVANRVRIDTRTLAAFRVLAGLLIIADLLLRSRNFSFYYTNDGAVPQSLAQAMSSEGAISIYHYTTDPTVIAGLFVLQGLIAVQLIVGYKTRIATILSFLLVVSLDHHNPLVLSYADTLFRLLLFWAIFLPLGERWSIDAVHADREPRKGIASVASALILAQMVVMYIVNGYHKAHDELWTSGEATPLIMGLHDTTFFLAPYLREFQTLLQIGGLTWFYMLLFSWLLFVLRGRLRMALVGMFVASHASFIVTVRIGAFPYVAIAGVMLFLQAQFWDDLKAVARYLGVDLDAIDARRERLAGLARRVPDVRLRGERQRRARELGYNAAIGVVVLSIVLFVALSMLPIGGVADEETVVEEQIEDRAQQLSIDQPDWSVFAPTPRTTDSYYVFPAQTADGEVVDVYNGQSSVSYDRPYEGSQIQEQYGSYRERFYMNSVRRGGMQGTNDADDSLAEYICTSWEEEQGTELTHVNMYRVSEDVTMDTVSDPDDRDRSVDLVSAHGCGDNEPAEIQPPDF</sequence>
<dbReference type="eggNOG" id="arCOG06405">
    <property type="taxonomic scope" value="Archaea"/>
</dbReference>
<feature type="domain" description="HTTM-like" evidence="6">
    <location>
        <begin position="22"/>
        <end position="291"/>
    </location>
</feature>
<evidence type="ECO:0000256" key="3">
    <source>
        <dbReference type="ARBA" id="ARBA00022989"/>
    </source>
</evidence>
<evidence type="ECO:0000259" key="6">
    <source>
        <dbReference type="SMART" id="SM00752"/>
    </source>
</evidence>
<dbReference type="OrthoDB" id="327281at2157"/>
<feature type="transmembrane region" description="Helical" evidence="5">
    <location>
        <begin position="136"/>
        <end position="155"/>
    </location>
</feature>
<dbReference type="GO" id="GO:0012505">
    <property type="term" value="C:endomembrane system"/>
    <property type="evidence" value="ECO:0007669"/>
    <property type="project" value="UniProtKB-SubCell"/>
</dbReference>
<dbReference type="KEGG" id="nou:Natoc_4020"/>
<proteinExistence type="predicted"/>
<dbReference type="EMBL" id="CP003929">
    <property type="protein sequence ID" value="AGB39718.1"/>
    <property type="molecule type" value="Genomic_DNA"/>
</dbReference>
<gene>
    <name evidence="7" type="ORF">Natoc_4020</name>
</gene>
<dbReference type="GeneID" id="14401894"/>
<evidence type="ECO:0000256" key="4">
    <source>
        <dbReference type="ARBA" id="ARBA00023136"/>
    </source>
</evidence>
<feature type="transmembrane region" description="Helical" evidence="5">
    <location>
        <begin position="274"/>
        <end position="292"/>
    </location>
</feature>
<feature type="transmembrane region" description="Helical" evidence="5">
    <location>
        <begin position="31"/>
        <end position="47"/>
    </location>
</feature>
<keyword evidence="3 5" id="KW-1133">Transmembrane helix</keyword>
<evidence type="ECO:0000313" key="7">
    <source>
        <dbReference type="EMBL" id="AGB39718.1"/>
    </source>
</evidence>
<dbReference type="Proteomes" id="UP000010878">
    <property type="component" value="Chromosome"/>
</dbReference>
<dbReference type="InterPro" id="IPR052964">
    <property type="entry name" value="Sporulation_signal_mat"/>
</dbReference>
<keyword evidence="8" id="KW-1185">Reference proteome</keyword>
<dbReference type="Pfam" id="PF05090">
    <property type="entry name" value="HTTM"/>
    <property type="match status" value="1"/>
</dbReference>
<dbReference type="AlphaFoldDB" id="L0K6F6"/>
<dbReference type="RefSeq" id="WP_015323150.1">
    <property type="nucleotide sequence ID" value="NC_019974.1"/>
</dbReference>
<dbReference type="STRING" id="694430.Natoc_4020"/>
<evidence type="ECO:0000313" key="8">
    <source>
        <dbReference type="Proteomes" id="UP000010878"/>
    </source>
</evidence>
<comment type="subcellular location">
    <subcellularLocation>
        <location evidence="1">Endomembrane system</location>
        <topology evidence="1">Multi-pass membrane protein</topology>
    </subcellularLocation>
</comment>
<name>L0K6F6_9EURY</name>
<organism evidence="7 8">
    <name type="scientific">Natronococcus occultus SP4</name>
    <dbReference type="NCBI Taxonomy" id="694430"/>
    <lineage>
        <taxon>Archaea</taxon>
        <taxon>Methanobacteriati</taxon>
        <taxon>Methanobacteriota</taxon>
        <taxon>Stenosarchaea group</taxon>
        <taxon>Halobacteria</taxon>
        <taxon>Halobacteriales</taxon>
        <taxon>Natrialbaceae</taxon>
        <taxon>Natronococcus</taxon>
    </lineage>
</organism>
<dbReference type="SMART" id="SM00752">
    <property type="entry name" value="HTTM"/>
    <property type="match status" value="1"/>
</dbReference>
<dbReference type="HOGENOM" id="CLU_022162_0_0_2"/>
<protein>
    <submittedName>
        <fullName evidence="7">Vitamin K-dependent gamma-carboxylase</fullName>
    </submittedName>
</protein>
<keyword evidence="4 5" id="KW-0472">Membrane</keyword>
<dbReference type="PANTHER" id="PTHR39535">
    <property type="entry name" value="SPORULATION-DELAYING PROTEIN SDPB"/>
    <property type="match status" value="1"/>
</dbReference>
<dbReference type="InterPro" id="IPR053934">
    <property type="entry name" value="HTTM_dom"/>
</dbReference>
<dbReference type="PANTHER" id="PTHR39535:SF2">
    <property type="entry name" value="HTTM DOMAIN-CONTAINING PROTEIN"/>
    <property type="match status" value="1"/>
</dbReference>
<feature type="transmembrane region" description="Helical" evidence="5">
    <location>
        <begin position="87"/>
        <end position="106"/>
    </location>
</feature>
<keyword evidence="2 5" id="KW-0812">Transmembrane</keyword>